<dbReference type="SUPFAM" id="SSF56496">
    <property type="entry name" value="Fibrinogen C-terminal domain-like"/>
    <property type="match status" value="1"/>
</dbReference>
<organism evidence="2 3">
    <name type="scientific">Takifugu flavidus</name>
    <name type="common">sansaifugu</name>
    <dbReference type="NCBI Taxonomy" id="433684"/>
    <lineage>
        <taxon>Eukaryota</taxon>
        <taxon>Metazoa</taxon>
        <taxon>Chordata</taxon>
        <taxon>Craniata</taxon>
        <taxon>Vertebrata</taxon>
        <taxon>Euteleostomi</taxon>
        <taxon>Actinopterygii</taxon>
        <taxon>Neopterygii</taxon>
        <taxon>Teleostei</taxon>
        <taxon>Neoteleostei</taxon>
        <taxon>Acanthomorphata</taxon>
        <taxon>Eupercaria</taxon>
        <taxon>Tetraodontiformes</taxon>
        <taxon>Tetradontoidea</taxon>
        <taxon>Tetraodontidae</taxon>
        <taxon>Takifugu</taxon>
    </lineage>
</organism>
<dbReference type="PANTHER" id="PTHR19143">
    <property type="entry name" value="FIBRINOGEN/TENASCIN/ANGIOPOEITIN"/>
    <property type="match status" value="1"/>
</dbReference>
<dbReference type="GO" id="GO:0005615">
    <property type="term" value="C:extracellular space"/>
    <property type="evidence" value="ECO:0007669"/>
    <property type="project" value="TreeGrafter"/>
</dbReference>
<accession>A0A5C6PR81</accession>
<dbReference type="PROSITE" id="PS51406">
    <property type="entry name" value="FIBRINOGEN_C_2"/>
    <property type="match status" value="1"/>
</dbReference>
<keyword evidence="2" id="KW-0430">Lectin</keyword>
<evidence type="ECO:0000259" key="1">
    <source>
        <dbReference type="PROSITE" id="PS51406"/>
    </source>
</evidence>
<dbReference type="Proteomes" id="UP000324091">
    <property type="component" value="Chromosome 1"/>
</dbReference>
<keyword evidence="2" id="KW-0176">Collagen</keyword>
<dbReference type="SMART" id="SM00186">
    <property type="entry name" value="FBG"/>
    <property type="match status" value="1"/>
</dbReference>
<dbReference type="AlphaFoldDB" id="A0A5C6PR81"/>
<dbReference type="InterPro" id="IPR050373">
    <property type="entry name" value="Fibrinogen_C-term_domain"/>
</dbReference>
<gene>
    <name evidence="2" type="ORF">D4764_01G0018200</name>
</gene>
<dbReference type="GO" id="GO:0030246">
    <property type="term" value="F:carbohydrate binding"/>
    <property type="evidence" value="ECO:0007669"/>
    <property type="project" value="UniProtKB-KW"/>
</dbReference>
<dbReference type="GO" id="GO:0005581">
    <property type="term" value="C:collagen trimer"/>
    <property type="evidence" value="ECO:0007669"/>
    <property type="project" value="UniProtKB-KW"/>
</dbReference>
<dbReference type="InterPro" id="IPR036056">
    <property type="entry name" value="Fibrinogen-like_C"/>
</dbReference>
<dbReference type="EMBL" id="RHFK02000001">
    <property type="protein sequence ID" value="TWW82005.1"/>
    <property type="molecule type" value="Genomic_DNA"/>
</dbReference>
<feature type="domain" description="Fibrinogen C-terminal" evidence="1">
    <location>
        <begin position="20"/>
        <end position="133"/>
    </location>
</feature>
<name>A0A5C6PR81_9TELE</name>
<dbReference type="Pfam" id="PF00147">
    <property type="entry name" value="Fibrinogen_C"/>
    <property type="match status" value="1"/>
</dbReference>
<evidence type="ECO:0000313" key="2">
    <source>
        <dbReference type="EMBL" id="TWW82005.1"/>
    </source>
</evidence>
<proteinExistence type="predicted"/>
<dbReference type="InterPro" id="IPR002181">
    <property type="entry name" value="Fibrinogen_a/b/g_C_dom"/>
</dbReference>
<sequence length="133" mass="14888">MKVKDRSSLFLVAPRLASGQLVPRPEITDSPGGIYPIILSQSSSDSMVFSDMKTDNGGWTVISSILDGTVNFYRPWKYYKVGFCKSDSEHWIGLDNIHHMMSSRKHELRVVLEDFEGNTVFAHYGSLAVGDES</sequence>
<keyword evidence="3" id="KW-1185">Reference proteome</keyword>
<reference evidence="2 3" key="1">
    <citation type="submission" date="2019-04" db="EMBL/GenBank/DDBJ databases">
        <title>Chromosome genome assembly for Takifugu flavidus.</title>
        <authorList>
            <person name="Xiao S."/>
        </authorList>
    </citation>
    <scope>NUCLEOTIDE SEQUENCE [LARGE SCALE GENOMIC DNA]</scope>
    <source>
        <strain evidence="2">HTHZ2018</strain>
        <tissue evidence="2">Muscle</tissue>
    </source>
</reference>
<dbReference type="Gene3D" id="3.90.215.10">
    <property type="entry name" value="Gamma Fibrinogen, chain A, domain 1"/>
    <property type="match status" value="1"/>
</dbReference>
<dbReference type="InterPro" id="IPR014716">
    <property type="entry name" value="Fibrinogen_a/b/g_C_1"/>
</dbReference>
<comment type="caution">
    <text evidence="2">The sequence shown here is derived from an EMBL/GenBank/DDBJ whole genome shotgun (WGS) entry which is preliminary data.</text>
</comment>
<protein>
    <submittedName>
        <fullName evidence="2">Ficolin-3 Collagen/fibrinogen domain-containing lectin 3 p35</fullName>
    </submittedName>
</protein>
<evidence type="ECO:0000313" key="3">
    <source>
        <dbReference type="Proteomes" id="UP000324091"/>
    </source>
</evidence>